<keyword evidence="3" id="KW-0677">Repeat</keyword>
<keyword evidence="1" id="KW-0147">Chitin-binding</keyword>
<keyword evidence="5" id="KW-0325">Glycoprotein</keyword>
<evidence type="ECO:0000256" key="4">
    <source>
        <dbReference type="ARBA" id="ARBA00023157"/>
    </source>
</evidence>
<keyword evidence="2 6" id="KW-0732">Signal</keyword>
<name>A0AA39HK03_9BILA</name>
<dbReference type="Gene3D" id="2.170.140.10">
    <property type="entry name" value="Chitin binding domain"/>
    <property type="match status" value="1"/>
</dbReference>
<evidence type="ECO:0000256" key="5">
    <source>
        <dbReference type="ARBA" id="ARBA00023180"/>
    </source>
</evidence>
<dbReference type="PROSITE" id="PS50940">
    <property type="entry name" value="CHIT_BIND_II"/>
    <property type="match status" value="1"/>
</dbReference>
<evidence type="ECO:0000259" key="7">
    <source>
        <dbReference type="PROSITE" id="PS50940"/>
    </source>
</evidence>
<evidence type="ECO:0000256" key="6">
    <source>
        <dbReference type="SAM" id="SignalP"/>
    </source>
</evidence>
<gene>
    <name evidence="8" type="ORF">QR680_018804</name>
</gene>
<dbReference type="Pfam" id="PF01607">
    <property type="entry name" value="CBM_14"/>
    <property type="match status" value="1"/>
</dbReference>
<proteinExistence type="predicted"/>
<feature type="signal peptide" evidence="6">
    <location>
        <begin position="1"/>
        <end position="22"/>
    </location>
</feature>
<evidence type="ECO:0000313" key="8">
    <source>
        <dbReference type="EMBL" id="KAK0406784.1"/>
    </source>
</evidence>
<evidence type="ECO:0000256" key="1">
    <source>
        <dbReference type="ARBA" id="ARBA00022669"/>
    </source>
</evidence>
<dbReference type="InterPro" id="IPR002557">
    <property type="entry name" value="Chitin-bd_dom"/>
</dbReference>
<organism evidence="8 9">
    <name type="scientific">Steinernema hermaphroditum</name>
    <dbReference type="NCBI Taxonomy" id="289476"/>
    <lineage>
        <taxon>Eukaryota</taxon>
        <taxon>Metazoa</taxon>
        <taxon>Ecdysozoa</taxon>
        <taxon>Nematoda</taxon>
        <taxon>Chromadorea</taxon>
        <taxon>Rhabditida</taxon>
        <taxon>Tylenchina</taxon>
        <taxon>Panagrolaimomorpha</taxon>
        <taxon>Strongyloidoidea</taxon>
        <taxon>Steinernematidae</taxon>
        <taxon>Steinernema</taxon>
    </lineage>
</organism>
<evidence type="ECO:0000256" key="2">
    <source>
        <dbReference type="ARBA" id="ARBA00022729"/>
    </source>
</evidence>
<dbReference type="InterPro" id="IPR036508">
    <property type="entry name" value="Chitin-bd_dom_sf"/>
</dbReference>
<keyword evidence="9" id="KW-1185">Reference proteome</keyword>
<dbReference type="PANTHER" id="PTHR23301">
    <property type="entry name" value="CHITIN BINDING PERITROPHIN-A"/>
    <property type="match status" value="1"/>
</dbReference>
<dbReference type="EMBL" id="JAUCMV010000004">
    <property type="protein sequence ID" value="KAK0406784.1"/>
    <property type="molecule type" value="Genomic_DNA"/>
</dbReference>
<feature type="domain" description="Chitin-binding type-2" evidence="7">
    <location>
        <begin position="43"/>
        <end position="97"/>
    </location>
</feature>
<dbReference type="GO" id="GO:0005576">
    <property type="term" value="C:extracellular region"/>
    <property type="evidence" value="ECO:0007669"/>
    <property type="project" value="InterPro"/>
</dbReference>
<evidence type="ECO:0000256" key="3">
    <source>
        <dbReference type="ARBA" id="ARBA00022737"/>
    </source>
</evidence>
<dbReference type="SMART" id="SM00494">
    <property type="entry name" value="ChtBD2"/>
    <property type="match status" value="1"/>
</dbReference>
<keyword evidence="4" id="KW-1015">Disulfide bond</keyword>
<feature type="chain" id="PRO_5041424274" description="Chitin-binding type-2 domain-containing protein" evidence="6">
    <location>
        <begin position="23"/>
        <end position="98"/>
    </location>
</feature>
<reference evidence="8" key="1">
    <citation type="submission" date="2023-06" db="EMBL/GenBank/DDBJ databases">
        <title>Genomic analysis of the entomopathogenic nematode Steinernema hermaphroditum.</title>
        <authorList>
            <person name="Schwarz E.M."/>
            <person name="Heppert J.K."/>
            <person name="Baniya A."/>
            <person name="Schwartz H.T."/>
            <person name="Tan C.-H."/>
            <person name="Antoshechkin I."/>
            <person name="Sternberg P.W."/>
            <person name="Goodrich-Blair H."/>
            <person name="Dillman A.R."/>
        </authorList>
    </citation>
    <scope>NUCLEOTIDE SEQUENCE</scope>
    <source>
        <strain evidence="8">PS9179</strain>
        <tissue evidence="8">Whole animal</tissue>
    </source>
</reference>
<dbReference type="SUPFAM" id="SSF57625">
    <property type="entry name" value="Invertebrate chitin-binding proteins"/>
    <property type="match status" value="1"/>
</dbReference>
<dbReference type="AlphaFoldDB" id="A0AA39HK03"/>
<sequence length="98" mass="10864">MRLFLVAAIGALIVLSVSLTLGGVIPQDLDEETTDEPGPSQPDYHCEADGYFPDPKSCQGFYRCIHNKPYHFKCGNGTYFNPNLHNCDWPGNVDCKAE</sequence>
<accession>A0AA39HK03</accession>
<dbReference type="InterPro" id="IPR051940">
    <property type="entry name" value="Chitin_bind-dev_reg"/>
</dbReference>
<comment type="caution">
    <text evidence="8">The sequence shown here is derived from an EMBL/GenBank/DDBJ whole genome shotgun (WGS) entry which is preliminary data.</text>
</comment>
<dbReference type="PANTHER" id="PTHR23301:SF0">
    <property type="entry name" value="CHITIN-BINDING TYPE-2 DOMAIN-CONTAINING PROTEIN-RELATED"/>
    <property type="match status" value="1"/>
</dbReference>
<protein>
    <recommendedName>
        <fullName evidence="7">Chitin-binding type-2 domain-containing protein</fullName>
    </recommendedName>
</protein>
<dbReference type="Proteomes" id="UP001175271">
    <property type="component" value="Unassembled WGS sequence"/>
</dbReference>
<dbReference type="GO" id="GO:0008061">
    <property type="term" value="F:chitin binding"/>
    <property type="evidence" value="ECO:0007669"/>
    <property type="project" value="UniProtKB-KW"/>
</dbReference>
<evidence type="ECO:0000313" key="9">
    <source>
        <dbReference type="Proteomes" id="UP001175271"/>
    </source>
</evidence>